<evidence type="ECO:0000256" key="2">
    <source>
        <dbReference type="ARBA" id="ARBA00022490"/>
    </source>
</evidence>
<dbReference type="InterPro" id="IPR051721">
    <property type="entry name" value="Biopterin_syn/organic_redct"/>
</dbReference>
<evidence type="ECO:0000256" key="1">
    <source>
        <dbReference type="ARBA" id="ARBA00004496"/>
    </source>
</evidence>
<dbReference type="OMA" id="FKGWTLY"/>
<dbReference type="PRINTS" id="PR00081">
    <property type="entry name" value="GDHRDH"/>
</dbReference>
<sequence>MSQVKTLALVTGGSRGFGVAICEQLAKKVENIDFSLYARSQQGLESTEKLIKQIKPSANVNLFVADFGDIASLQSVWSQSLKKVNFSEYQRVWLFNNHGSLGPITNVSEYVFNSFLIFIDMDQDHLSNFKEIESEITLNVTSVFVTSSLFLKEIKSVSTPIETSVINTSSLAAIQPFDTWGIYCVGKAAREMLLSVITAECKDTPNIKTLNWSPGAMGTDMNKEILVKTKDEGSKQFWEDMIKNNKLVDPNFSAGKMIDLLISNTYTSAAHIDVADA</sequence>
<accession>D3AVZ3</accession>
<dbReference type="GO" id="GO:0004757">
    <property type="term" value="F:sepiapterin reductase (NADP+) activity"/>
    <property type="evidence" value="ECO:0007669"/>
    <property type="project" value="TreeGrafter"/>
</dbReference>
<dbReference type="Pfam" id="PF00106">
    <property type="entry name" value="adh_short"/>
    <property type="match status" value="1"/>
</dbReference>
<keyword evidence="2" id="KW-0963">Cytoplasm</keyword>
<dbReference type="GO" id="GO:0005737">
    <property type="term" value="C:cytoplasm"/>
    <property type="evidence" value="ECO:0007669"/>
    <property type="project" value="UniProtKB-SubCell"/>
</dbReference>
<dbReference type="InterPro" id="IPR036291">
    <property type="entry name" value="NAD(P)-bd_dom_sf"/>
</dbReference>
<dbReference type="AlphaFoldDB" id="D3AVZ3"/>
<dbReference type="PANTHER" id="PTHR44085">
    <property type="entry name" value="SEPIAPTERIN REDUCTASE"/>
    <property type="match status" value="1"/>
</dbReference>
<proteinExistence type="predicted"/>
<evidence type="ECO:0000313" key="6">
    <source>
        <dbReference type="Proteomes" id="UP000001396"/>
    </source>
</evidence>
<comment type="subcellular location">
    <subcellularLocation>
        <location evidence="1">Cytoplasm</location>
    </subcellularLocation>
</comment>
<dbReference type="GO" id="GO:0006729">
    <property type="term" value="P:tetrahydrobiopterin biosynthetic process"/>
    <property type="evidence" value="ECO:0007669"/>
    <property type="project" value="TreeGrafter"/>
</dbReference>
<evidence type="ECO:0000256" key="4">
    <source>
        <dbReference type="ARBA" id="ARBA00023002"/>
    </source>
</evidence>
<evidence type="ECO:0000313" key="5">
    <source>
        <dbReference type="EMBL" id="EFA86466.1"/>
    </source>
</evidence>
<reference evidence="5 6" key="1">
    <citation type="journal article" date="2011" name="Genome Res.">
        <title>Phylogeny-wide analysis of social amoeba genomes highlights ancient origins for complex intercellular communication.</title>
        <authorList>
            <person name="Heidel A.J."/>
            <person name="Lawal H.M."/>
            <person name="Felder M."/>
            <person name="Schilde C."/>
            <person name="Helps N.R."/>
            <person name="Tunggal B."/>
            <person name="Rivero F."/>
            <person name="John U."/>
            <person name="Schleicher M."/>
            <person name="Eichinger L."/>
            <person name="Platzer M."/>
            <person name="Noegel A.A."/>
            <person name="Schaap P."/>
            <person name="Gloeckner G."/>
        </authorList>
    </citation>
    <scope>NUCLEOTIDE SEQUENCE [LARGE SCALE GENOMIC DNA]</scope>
    <source>
        <strain evidence="6">ATCC 26659 / Pp 5 / PN500</strain>
    </source>
</reference>
<keyword evidence="3" id="KW-0521">NADP</keyword>
<comment type="caution">
    <text evidence="5">The sequence shown here is derived from an EMBL/GenBank/DDBJ whole genome shotgun (WGS) entry which is preliminary data.</text>
</comment>
<evidence type="ECO:0000256" key="3">
    <source>
        <dbReference type="ARBA" id="ARBA00022857"/>
    </source>
</evidence>
<gene>
    <name evidence="5" type="primary">sr</name>
    <name evidence="5" type="ORF">PPL_00259</name>
</gene>
<keyword evidence="6" id="KW-1185">Reference proteome</keyword>
<protein>
    <submittedName>
        <fullName evidence="5">Sepiapterin reductase</fullName>
    </submittedName>
</protein>
<dbReference type="InterPro" id="IPR002347">
    <property type="entry name" value="SDR_fam"/>
</dbReference>
<dbReference type="InParanoid" id="D3AVZ3"/>
<keyword evidence="4" id="KW-0560">Oxidoreductase</keyword>
<name>D3AVZ3_HETP5</name>
<dbReference type="RefSeq" id="XP_020438571.1">
    <property type="nucleotide sequence ID" value="XM_020571297.1"/>
</dbReference>
<dbReference type="FunCoup" id="D3AVZ3">
    <property type="interactions" value="79"/>
</dbReference>
<dbReference type="SUPFAM" id="SSF51735">
    <property type="entry name" value="NAD(P)-binding Rossmann-fold domains"/>
    <property type="match status" value="1"/>
</dbReference>
<dbReference type="GeneID" id="31355793"/>
<dbReference type="EMBL" id="ADBJ01000002">
    <property type="protein sequence ID" value="EFA86466.1"/>
    <property type="molecule type" value="Genomic_DNA"/>
</dbReference>
<dbReference type="STRING" id="670386.D3AVZ3"/>
<dbReference type="Gene3D" id="3.40.50.720">
    <property type="entry name" value="NAD(P)-binding Rossmann-like Domain"/>
    <property type="match status" value="1"/>
</dbReference>
<dbReference type="Proteomes" id="UP000001396">
    <property type="component" value="Unassembled WGS sequence"/>
</dbReference>
<organism evidence="5 6">
    <name type="scientific">Heterostelium pallidum (strain ATCC 26659 / Pp 5 / PN500)</name>
    <name type="common">Cellular slime mold</name>
    <name type="synonym">Polysphondylium pallidum</name>
    <dbReference type="NCBI Taxonomy" id="670386"/>
    <lineage>
        <taxon>Eukaryota</taxon>
        <taxon>Amoebozoa</taxon>
        <taxon>Evosea</taxon>
        <taxon>Eumycetozoa</taxon>
        <taxon>Dictyostelia</taxon>
        <taxon>Acytosteliales</taxon>
        <taxon>Acytosteliaceae</taxon>
        <taxon>Heterostelium</taxon>
    </lineage>
</organism>
<dbReference type="PANTHER" id="PTHR44085:SF2">
    <property type="entry name" value="SEPIAPTERIN REDUCTASE"/>
    <property type="match status" value="1"/>
</dbReference>